<evidence type="ECO:0000256" key="1">
    <source>
        <dbReference type="SAM" id="Phobius"/>
    </source>
</evidence>
<proteinExistence type="predicted"/>
<reference evidence="2" key="1">
    <citation type="submission" date="2021-01" db="EMBL/GenBank/DDBJ databases">
        <authorList>
            <person name="Corre E."/>
            <person name="Pelletier E."/>
            <person name="Niang G."/>
            <person name="Scheremetjew M."/>
            <person name="Finn R."/>
            <person name="Kale V."/>
            <person name="Holt S."/>
            <person name="Cochrane G."/>
            <person name="Meng A."/>
            <person name="Brown T."/>
            <person name="Cohen L."/>
        </authorList>
    </citation>
    <scope>NUCLEOTIDE SEQUENCE</scope>
    <source>
        <strain evidence="2">GSBS06</strain>
    </source>
</reference>
<dbReference type="AlphaFoldDB" id="A0A7S3PSG2"/>
<dbReference type="Pfam" id="PF06522">
    <property type="entry name" value="B12D"/>
    <property type="match status" value="1"/>
</dbReference>
<keyword evidence="1" id="KW-0812">Transmembrane</keyword>
<organism evidence="2">
    <name type="scientific">Aplanochytrium stocchinoi</name>
    <dbReference type="NCBI Taxonomy" id="215587"/>
    <lineage>
        <taxon>Eukaryota</taxon>
        <taxon>Sar</taxon>
        <taxon>Stramenopiles</taxon>
        <taxon>Bigyra</taxon>
        <taxon>Labyrinthulomycetes</taxon>
        <taxon>Thraustochytrida</taxon>
        <taxon>Thraustochytriidae</taxon>
        <taxon>Aplanochytrium</taxon>
    </lineage>
</organism>
<gene>
    <name evidence="2" type="ORF">ASTO00021_LOCUS18885</name>
</gene>
<name>A0A7S3PSG2_9STRA</name>
<dbReference type="InterPro" id="IPR010530">
    <property type="entry name" value="B12D"/>
</dbReference>
<feature type="transmembrane region" description="Helical" evidence="1">
    <location>
        <begin position="48"/>
        <end position="68"/>
    </location>
</feature>
<accession>A0A7S3PSG2</accession>
<keyword evidence="1" id="KW-0472">Membrane</keyword>
<dbReference type="EMBL" id="HBIN01026508">
    <property type="protein sequence ID" value="CAE0448916.1"/>
    <property type="molecule type" value="Transcribed_RNA"/>
</dbReference>
<sequence length="129" mass="14395">MAFRASGSLRRGALRAMQPARGFKHTSKQKVSFATFNKGDKASWNDPATYPLIAIVTGALAFGSYKLFYVDMINPDTHTSKQYRSTLDYLENDKPVDTTWVNGPMHRGPKNQWRVEGDGHGAKGATIFR</sequence>
<evidence type="ECO:0000313" key="2">
    <source>
        <dbReference type="EMBL" id="CAE0448916.1"/>
    </source>
</evidence>
<protein>
    <submittedName>
        <fullName evidence="2">Uncharacterized protein</fullName>
    </submittedName>
</protein>
<keyword evidence="1" id="KW-1133">Transmembrane helix</keyword>